<dbReference type="InterPro" id="IPR000515">
    <property type="entry name" value="MetI-like"/>
</dbReference>
<reference evidence="10 11" key="1">
    <citation type="submission" date="2018-02" db="EMBL/GenBank/DDBJ databases">
        <title>Complete genome sequence of Agrobacterium tumefaciens 1D1609.</title>
        <authorList>
            <person name="Cho S.-T."/>
            <person name="Haryono M."/>
            <person name="Chang H.-H."/>
            <person name="Santos M.N."/>
            <person name="Lai E.-M."/>
            <person name="Kuo C.-H."/>
        </authorList>
    </citation>
    <scope>NUCLEOTIDE SEQUENCE [LARGE SCALE GENOMIC DNA]</scope>
    <source>
        <strain evidence="10 11">1D1609</strain>
        <plasmid evidence="11">Plasmid pat1d1609b</plasmid>
    </source>
</reference>
<gene>
    <name evidence="10" type="ORF">At1D1609_55480</name>
</gene>
<feature type="domain" description="ABC transmembrane type-1" evidence="9">
    <location>
        <begin position="73"/>
        <end position="260"/>
    </location>
</feature>
<feature type="transmembrane region" description="Helical" evidence="8">
    <location>
        <begin position="73"/>
        <end position="96"/>
    </location>
</feature>
<keyword evidence="6 8" id="KW-1133">Transmembrane helix</keyword>
<keyword evidence="7 8" id="KW-0472">Membrane</keyword>
<evidence type="ECO:0000313" key="10">
    <source>
        <dbReference type="EMBL" id="AVH45578.1"/>
    </source>
</evidence>
<keyword evidence="5 8" id="KW-0812">Transmembrane</keyword>
<proteinExistence type="inferred from homology"/>
<evidence type="ECO:0000256" key="3">
    <source>
        <dbReference type="ARBA" id="ARBA00022475"/>
    </source>
</evidence>
<evidence type="ECO:0000256" key="5">
    <source>
        <dbReference type="ARBA" id="ARBA00022692"/>
    </source>
</evidence>
<dbReference type="PANTHER" id="PTHR43357:SF4">
    <property type="entry name" value="INNER MEMBRANE ABC TRANSPORTER PERMEASE PROTEIN YDCV"/>
    <property type="match status" value="1"/>
</dbReference>
<evidence type="ECO:0000313" key="11">
    <source>
        <dbReference type="Proteomes" id="UP000237717"/>
    </source>
</evidence>
<keyword evidence="4" id="KW-0997">Cell inner membrane</keyword>
<dbReference type="Gene3D" id="1.10.3720.10">
    <property type="entry name" value="MetI-like"/>
    <property type="match status" value="1"/>
</dbReference>
<name>A0A2L2LMX1_AGRTU</name>
<evidence type="ECO:0000259" key="9">
    <source>
        <dbReference type="PROSITE" id="PS50928"/>
    </source>
</evidence>
<dbReference type="PANTHER" id="PTHR43357">
    <property type="entry name" value="INNER MEMBRANE ABC TRANSPORTER PERMEASE PROTEIN YDCV"/>
    <property type="match status" value="1"/>
</dbReference>
<geneLocation type="plasmid" evidence="11">
    <name>pat1d1609b</name>
</geneLocation>
<evidence type="ECO:0000256" key="4">
    <source>
        <dbReference type="ARBA" id="ARBA00022519"/>
    </source>
</evidence>
<dbReference type="InterPro" id="IPR035906">
    <property type="entry name" value="MetI-like_sf"/>
</dbReference>
<sequence length="276" mass="29235">MTYAKRKRPLRDQLTDRSIACAGALFLCFALTPVAVVVAVSLTNGESFAVPSDGLSLRWYAEFAQDPQWRSSIANSIIVGLASTVAALTLGLPAAYAAQRYDFPGKSLIGALCISPLVLPTVAIAAAQYLVLAKLHLSGTLIAIIITHTVYVMPFVFIICGLGIAAVDPLIETAASSLGASRWATFRRVLLPNIYPSIIAASLLCFVSSFDELVLALFVGGGVKTVPLAILGELKYQLKPTIAALSVSLSLVTVGLAAIAIVFLRRGRIKLSRLFS</sequence>
<keyword evidence="2 8" id="KW-0813">Transport</keyword>
<evidence type="ECO:0000256" key="6">
    <source>
        <dbReference type="ARBA" id="ARBA00022989"/>
    </source>
</evidence>
<feature type="transmembrane region" description="Helical" evidence="8">
    <location>
        <begin position="242"/>
        <end position="264"/>
    </location>
</feature>
<dbReference type="PROSITE" id="PS50928">
    <property type="entry name" value="ABC_TM1"/>
    <property type="match status" value="1"/>
</dbReference>
<accession>A0A2L2LMX1</accession>
<comment type="subcellular location">
    <subcellularLocation>
        <location evidence="1">Cell inner membrane</location>
        <topology evidence="1">Multi-pass membrane protein</topology>
    </subcellularLocation>
    <subcellularLocation>
        <location evidence="8">Cell membrane</location>
        <topology evidence="8">Multi-pass membrane protein</topology>
    </subcellularLocation>
</comment>
<dbReference type="Proteomes" id="UP000237717">
    <property type="component" value="Plasmid pAt1D1609b"/>
</dbReference>
<dbReference type="Pfam" id="PF00528">
    <property type="entry name" value="BPD_transp_1"/>
    <property type="match status" value="1"/>
</dbReference>
<dbReference type="SUPFAM" id="SSF161098">
    <property type="entry name" value="MetI-like"/>
    <property type="match status" value="1"/>
</dbReference>
<dbReference type="AlphaFoldDB" id="A0A2L2LMX1"/>
<keyword evidence="10" id="KW-0614">Plasmid</keyword>
<evidence type="ECO:0000256" key="7">
    <source>
        <dbReference type="ARBA" id="ARBA00023136"/>
    </source>
</evidence>
<organism evidence="10 11">
    <name type="scientific">Agrobacterium tumefaciens</name>
    <dbReference type="NCBI Taxonomy" id="358"/>
    <lineage>
        <taxon>Bacteria</taxon>
        <taxon>Pseudomonadati</taxon>
        <taxon>Pseudomonadota</taxon>
        <taxon>Alphaproteobacteria</taxon>
        <taxon>Hyphomicrobiales</taxon>
        <taxon>Rhizobiaceae</taxon>
        <taxon>Rhizobium/Agrobacterium group</taxon>
        <taxon>Agrobacterium</taxon>
        <taxon>Agrobacterium tumefaciens complex</taxon>
    </lineage>
</organism>
<evidence type="ECO:0000256" key="8">
    <source>
        <dbReference type="RuleBase" id="RU363032"/>
    </source>
</evidence>
<protein>
    <recommendedName>
        <fullName evidence="9">ABC transmembrane type-1 domain-containing protein</fullName>
    </recommendedName>
</protein>
<dbReference type="EMBL" id="CP026928">
    <property type="protein sequence ID" value="AVH45578.1"/>
    <property type="molecule type" value="Genomic_DNA"/>
</dbReference>
<feature type="transmembrane region" description="Helical" evidence="8">
    <location>
        <begin position="142"/>
        <end position="168"/>
    </location>
</feature>
<dbReference type="RefSeq" id="WP_158662978.1">
    <property type="nucleotide sequence ID" value="NZ_CP026928.1"/>
</dbReference>
<evidence type="ECO:0000256" key="1">
    <source>
        <dbReference type="ARBA" id="ARBA00004429"/>
    </source>
</evidence>
<dbReference type="GO" id="GO:0055085">
    <property type="term" value="P:transmembrane transport"/>
    <property type="evidence" value="ECO:0007669"/>
    <property type="project" value="InterPro"/>
</dbReference>
<feature type="transmembrane region" description="Helical" evidence="8">
    <location>
        <begin position="189"/>
        <end position="210"/>
    </location>
</feature>
<keyword evidence="3" id="KW-1003">Cell membrane</keyword>
<feature type="transmembrane region" description="Helical" evidence="8">
    <location>
        <begin position="108"/>
        <end position="130"/>
    </location>
</feature>
<dbReference type="CDD" id="cd06261">
    <property type="entry name" value="TM_PBP2"/>
    <property type="match status" value="1"/>
</dbReference>
<evidence type="ECO:0000256" key="2">
    <source>
        <dbReference type="ARBA" id="ARBA00022448"/>
    </source>
</evidence>
<comment type="similarity">
    <text evidence="8">Belongs to the binding-protein-dependent transport system permease family.</text>
</comment>
<dbReference type="GO" id="GO:0005886">
    <property type="term" value="C:plasma membrane"/>
    <property type="evidence" value="ECO:0007669"/>
    <property type="project" value="UniProtKB-SubCell"/>
</dbReference>